<name>A0AAD4F6I5_9PEZI</name>
<evidence type="ECO:0000313" key="2">
    <source>
        <dbReference type="Proteomes" id="UP001197093"/>
    </source>
</evidence>
<accession>A0AAD4F6I5</accession>
<dbReference type="Proteomes" id="UP001197093">
    <property type="component" value="Unassembled WGS sequence"/>
</dbReference>
<evidence type="ECO:0000313" key="1">
    <source>
        <dbReference type="EMBL" id="KAG7294042.1"/>
    </source>
</evidence>
<proteinExistence type="predicted"/>
<sequence length="213" mass="23968">MCCQLCLHCHHEHVVTAGYDILPAVLEDQKALARLSRCSRRLRAIAQPVLFHWYHNGKTDDGQGGVDVLDRLVSFLRAIIQHPTLAASTHAPTLYEPLSSRYGQLATFADPEGSFGRVFEAVGGYLLQRWRNTNGQTLFLDQLQELAMFCLDRESEFSNCSWGVWSYPMPNLKFLAFAGNRTGSLEEETYDLKDALNLLRHAPNLDTLVAPDC</sequence>
<dbReference type="EMBL" id="JAHCVI010000001">
    <property type="protein sequence ID" value="KAG7294042.1"/>
    <property type="molecule type" value="Genomic_DNA"/>
</dbReference>
<keyword evidence="2" id="KW-1185">Reference proteome</keyword>
<organism evidence="1 2">
    <name type="scientific">Staphylotrichum longicolle</name>
    <dbReference type="NCBI Taxonomy" id="669026"/>
    <lineage>
        <taxon>Eukaryota</taxon>
        <taxon>Fungi</taxon>
        <taxon>Dikarya</taxon>
        <taxon>Ascomycota</taxon>
        <taxon>Pezizomycotina</taxon>
        <taxon>Sordariomycetes</taxon>
        <taxon>Sordariomycetidae</taxon>
        <taxon>Sordariales</taxon>
        <taxon>Chaetomiaceae</taxon>
        <taxon>Staphylotrichum</taxon>
    </lineage>
</organism>
<gene>
    <name evidence="1" type="ORF">NEMBOFW57_004104</name>
</gene>
<dbReference type="AlphaFoldDB" id="A0AAD4F6I5"/>
<reference evidence="1" key="1">
    <citation type="submission" date="2023-02" db="EMBL/GenBank/DDBJ databases">
        <authorList>
            <person name="Palmer J.M."/>
        </authorList>
    </citation>
    <scope>NUCLEOTIDE SEQUENCE</scope>
    <source>
        <strain evidence="1">FW57</strain>
    </source>
</reference>
<protein>
    <submittedName>
        <fullName evidence="1">Uncharacterized protein</fullName>
    </submittedName>
</protein>
<comment type="caution">
    <text evidence="1">The sequence shown here is derived from an EMBL/GenBank/DDBJ whole genome shotgun (WGS) entry which is preliminary data.</text>
</comment>